<dbReference type="RefSeq" id="WP_090658327.1">
    <property type="nucleotide sequence ID" value="NZ_FOIA01000013.1"/>
</dbReference>
<name>A0A1I0C6G8_9PROT</name>
<gene>
    <name evidence="1" type="ORF">SAMN05216326_11349</name>
</gene>
<keyword evidence="2" id="KW-1185">Reference proteome</keyword>
<dbReference type="Gene3D" id="1.20.58.320">
    <property type="entry name" value="TPR-like"/>
    <property type="match status" value="1"/>
</dbReference>
<dbReference type="AlphaFoldDB" id="A0A1I0C6G8"/>
<dbReference type="InterPro" id="IPR011990">
    <property type="entry name" value="TPR-like_helical_dom_sf"/>
</dbReference>
<accession>A0A1I0C6G8</accession>
<sequence>MFDAVLKFWFDEIDPKMWWTAEPAFDELIRTRFLSLHQRASQCELSSWRCHTNGRLAEIIILDQFSRNIYRNTPRAFAQDPIALVLAQEAVACNTQQTLSRVECSFLLMPYMHSESRFIHHQAEALFRTFTPDKSYTFELRHKRIIDRFGRYPHRNRILDRDSTAEETAFLKQPGSRF</sequence>
<proteinExistence type="predicted"/>
<dbReference type="SUPFAM" id="SSF48452">
    <property type="entry name" value="TPR-like"/>
    <property type="match status" value="1"/>
</dbReference>
<dbReference type="OrthoDB" id="7593450at2"/>
<evidence type="ECO:0000313" key="2">
    <source>
        <dbReference type="Proteomes" id="UP000199345"/>
    </source>
</evidence>
<dbReference type="Proteomes" id="UP000199345">
    <property type="component" value="Unassembled WGS sequence"/>
</dbReference>
<organism evidence="1 2">
    <name type="scientific">Nitrosomonas marina</name>
    <dbReference type="NCBI Taxonomy" id="917"/>
    <lineage>
        <taxon>Bacteria</taxon>
        <taxon>Pseudomonadati</taxon>
        <taxon>Pseudomonadota</taxon>
        <taxon>Betaproteobacteria</taxon>
        <taxon>Nitrosomonadales</taxon>
        <taxon>Nitrosomonadaceae</taxon>
        <taxon>Nitrosomonas</taxon>
    </lineage>
</organism>
<reference evidence="2" key="1">
    <citation type="submission" date="2016-10" db="EMBL/GenBank/DDBJ databases">
        <authorList>
            <person name="Varghese N."/>
            <person name="Submissions S."/>
        </authorList>
    </citation>
    <scope>NUCLEOTIDE SEQUENCE [LARGE SCALE GENOMIC DNA]</scope>
    <source>
        <strain evidence="2">Nm71</strain>
    </source>
</reference>
<dbReference type="EMBL" id="FOIA01000013">
    <property type="protein sequence ID" value="SET14959.1"/>
    <property type="molecule type" value="Genomic_DNA"/>
</dbReference>
<dbReference type="Gene3D" id="1.25.40.10">
    <property type="entry name" value="Tetratricopeptide repeat domain"/>
    <property type="match status" value="1"/>
</dbReference>
<protein>
    <submittedName>
        <fullName evidence="1">Uncharacterized conserved protein, DUF924 family</fullName>
    </submittedName>
</protein>
<evidence type="ECO:0000313" key="1">
    <source>
        <dbReference type="EMBL" id="SET14959.1"/>
    </source>
</evidence>
<dbReference type="InterPro" id="IPR010323">
    <property type="entry name" value="DUF924"/>
</dbReference>
<dbReference type="Pfam" id="PF06041">
    <property type="entry name" value="DUF924"/>
    <property type="match status" value="1"/>
</dbReference>